<evidence type="ECO:0000259" key="1">
    <source>
        <dbReference type="Pfam" id="PF03807"/>
    </source>
</evidence>
<accession>A0A918MJF7</accession>
<comment type="caution">
    <text evidence="3">The sequence shown here is derived from an EMBL/GenBank/DDBJ whole genome shotgun (WGS) entry which is preliminary data.</text>
</comment>
<dbReference type="Proteomes" id="UP000634668">
    <property type="component" value="Unassembled WGS sequence"/>
</dbReference>
<dbReference type="InterPro" id="IPR008927">
    <property type="entry name" value="6-PGluconate_DH-like_C_sf"/>
</dbReference>
<name>A0A918MJF7_9FLAO</name>
<dbReference type="InterPro" id="IPR036291">
    <property type="entry name" value="NAD(P)-bd_dom_sf"/>
</dbReference>
<dbReference type="EMBL" id="BMWP01000009">
    <property type="protein sequence ID" value="GGW31922.1"/>
    <property type="molecule type" value="Genomic_DNA"/>
</dbReference>
<dbReference type="Pfam" id="PF10728">
    <property type="entry name" value="DUF2520"/>
    <property type="match status" value="1"/>
</dbReference>
<reference evidence="3" key="1">
    <citation type="journal article" date="2014" name="Int. J. Syst. Evol. Microbiol.">
        <title>Complete genome sequence of Corynebacterium casei LMG S-19264T (=DSM 44701T), isolated from a smear-ripened cheese.</title>
        <authorList>
            <consortium name="US DOE Joint Genome Institute (JGI-PGF)"/>
            <person name="Walter F."/>
            <person name="Albersmeier A."/>
            <person name="Kalinowski J."/>
            <person name="Ruckert C."/>
        </authorList>
    </citation>
    <scope>NUCLEOTIDE SEQUENCE</scope>
    <source>
        <strain evidence="3">KCTC 12113</strain>
    </source>
</reference>
<evidence type="ECO:0000259" key="2">
    <source>
        <dbReference type="Pfam" id="PF10728"/>
    </source>
</evidence>
<dbReference type="PANTHER" id="PTHR40459">
    <property type="entry name" value="CONSERVED HYPOTHETICAL ALANINE AND LEUCINE RICH PROTEIN"/>
    <property type="match status" value="1"/>
</dbReference>
<dbReference type="Pfam" id="PF03807">
    <property type="entry name" value="F420_oxidored"/>
    <property type="match status" value="1"/>
</dbReference>
<organism evidence="3 4">
    <name type="scientific">Arenibacter certesii</name>
    <dbReference type="NCBI Taxonomy" id="228955"/>
    <lineage>
        <taxon>Bacteria</taxon>
        <taxon>Pseudomonadati</taxon>
        <taxon>Bacteroidota</taxon>
        <taxon>Flavobacteriia</taxon>
        <taxon>Flavobacteriales</taxon>
        <taxon>Flavobacteriaceae</taxon>
        <taxon>Arenibacter</taxon>
    </lineage>
</organism>
<feature type="domain" description="Pyrroline-5-carboxylate reductase catalytic N-terminal" evidence="1">
    <location>
        <begin position="4"/>
        <end position="79"/>
    </location>
</feature>
<keyword evidence="4" id="KW-1185">Reference proteome</keyword>
<dbReference type="SUPFAM" id="SSF51735">
    <property type="entry name" value="NAD(P)-binding Rossmann-fold domains"/>
    <property type="match status" value="1"/>
</dbReference>
<dbReference type="InterPro" id="IPR018931">
    <property type="entry name" value="DUF2520"/>
</dbReference>
<dbReference type="SUPFAM" id="SSF48179">
    <property type="entry name" value="6-phosphogluconate dehydrogenase C-terminal domain-like"/>
    <property type="match status" value="1"/>
</dbReference>
<protein>
    <recommendedName>
        <fullName evidence="5">DUF2520 domain-containing protein</fullName>
    </recommendedName>
</protein>
<dbReference type="InterPro" id="IPR037108">
    <property type="entry name" value="TM1727-like_C_sf"/>
</dbReference>
<dbReference type="Gene3D" id="3.40.50.720">
    <property type="entry name" value="NAD(P)-binding Rossmann-like Domain"/>
    <property type="match status" value="1"/>
</dbReference>
<sequence>MISIIILGSGNVAKHLFDTFLDQNEIKILQVIGRNKDQLSYFNKMAEISTDFANILDADLYLIAVSDDAIPEVAKSLINKKGIVAHSSGSVPLNALDPKNRRGVFYPLQSFSAGKKIDFKSVSICIEAENKNDLKLLEQLGNIISNNVQEVSSEQRKSLHLAAVFVNNFTNHLFHIGHEICKGNDIPFQILIPLIKETVNKLDYITPYDAQTGPARRNDFSTIENHLKQLKTKNNKDIYTLISKSISEKYGKEL</sequence>
<dbReference type="PANTHER" id="PTHR40459:SF1">
    <property type="entry name" value="CONSERVED HYPOTHETICAL ALANINE AND LEUCINE RICH PROTEIN"/>
    <property type="match status" value="1"/>
</dbReference>
<dbReference type="AlphaFoldDB" id="A0A918MJF7"/>
<feature type="domain" description="DUF2520" evidence="2">
    <location>
        <begin position="123"/>
        <end position="246"/>
    </location>
</feature>
<evidence type="ECO:0008006" key="5">
    <source>
        <dbReference type="Google" id="ProtNLM"/>
    </source>
</evidence>
<proteinExistence type="predicted"/>
<dbReference type="InterPro" id="IPR028939">
    <property type="entry name" value="P5C_Rdtase_cat_N"/>
</dbReference>
<evidence type="ECO:0000313" key="3">
    <source>
        <dbReference type="EMBL" id="GGW31922.1"/>
    </source>
</evidence>
<dbReference type="Gene3D" id="1.10.1040.20">
    <property type="entry name" value="ProC-like, C-terminal domain"/>
    <property type="match status" value="1"/>
</dbReference>
<evidence type="ECO:0000313" key="4">
    <source>
        <dbReference type="Proteomes" id="UP000634668"/>
    </source>
</evidence>
<gene>
    <name evidence="3" type="ORF">GCM10007383_16180</name>
</gene>
<reference evidence="3" key="2">
    <citation type="submission" date="2020-09" db="EMBL/GenBank/DDBJ databases">
        <authorList>
            <person name="Sun Q."/>
            <person name="Kim S."/>
        </authorList>
    </citation>
    <scope>NUCLEOTIDE SEQUENCE</scope>
    <source>
        <strain evidence="3">KCTC 12113</strain>
    </source>
</reference>
<dbReference type="RefSeq" id="WP_026812676.1">
    <property type="nucleotide sequence ID" value="NZ_BMWP01000009.1"/>
</dbReference>